<organism evidence="2 3">
    <name type="scientific">Elysia marginata</name>
    <dbReference type="NCBI Taxonomy" id="1093978"/>
    <lineage>
        <taxon>Eukaryota</taxon>
        <taxon>Metazoa</taxon>
        <taxon>Spiralia</taxon>
        <taxon>Lophotrochozoa</taxon>
        <taxon>Mollusca</taxon>
        <taxon>Gastropoda</taxon>
        <taxon>Heterobranchia</taxon>
        <taxon>Euthyneura</taxon>
        <taxon>Panpulmonata</taxon>
        <taxon>Sacoglossa</taxon>
        <taxon>Placobranchoidea</taxon>
        <taxon>Plakobranchidae</taxon>
        <taxon>Elysia</taxon>
    </lineage>
</organism>
<feature type="compositionally biased region" description="Polar residues" evidence="1">
    <location>
        <begin position="154"/>
        <end position="167"/>
    </location>
</feature>
<sequence>MALRAPCLRRTFSGRGSSKSLHSADCRFVSGSQEYTQVSSPQPPLPTTPTDDDTFNPVKSAVVFDTNETQGATGGYDPDEPDESGYMKPSAVEKDLKNQNAETAESQRAQSNPYADFRDVKNHQQEPVEPHYQDLDEIAMTFRGLDDHQESKPQENQYSEPTTSLPGNWNLAAPVKPDSQYSDIPSNAPALGMLSTSPLTLDIGENAYAAPIEDDAESDFALAQRISARRPNTQESPYAEPAVPASPLETASPSGTPDFKDQPYAEMSAPARRTASNGFADDFDDEDDLPSFGLPHVDTGYASPLGPFKENSKEPVYADPKEPESIPSQGGEYALPRSAADPPVVPPKPDASKLRPSGYEEYDPATPPVLALPLSSSSTSDGPSEIHTESNEIPEADFPISFSNSEELQTFADNDGDEGNGSSQPVKFPALFLENHSFGRSDI</sequence>
<dbReference type="Proteomes" id="UP000762676">
    <property type="component" value="Unassembled WGS sequence"/>
</dbReference>
<feature type="region of interest" description="Disordered" evidence="1">
    <location>
        <begin position="409"/>
        <end position="428"/>
    </location>
</feature>
<dbReference type="AlphaFoldDB" id="A0AAV4GU19"/>
<dbReference type="EMBL" id="BMAT01008585">
    <property type="protein sequence ID" value="GFR88779.1"/>
    <property type="molecule type" value="Genomic_DNA"/>
</dbReference>
<feature type="region of interest" description="Disordered" evidence="1">
    <location>
        <begin position="32"/>
        <end position="114"/>
    </location>
</feature>
<evidence type="ECO:0000313" key="2">
    <source>
        <dbReference type="EMBL" id="GFR88779.1"/>
    </source>
</evidence>
<feature type="compositionally biased region" description="Low complexity" evidence="1">
    <location>
        <begin position="368"/>
        <end position="383"/>
    </location>
</feature>
<evidence type="ECO:0000313" key="3">
    <source>
        <dbReference type="Proteomes" id="UP000762676"/>
    </source>
</evidence>
<evidence type="ECO:0000256" key="1">
    <source>
        <dbReference type="SAM" id="MobiDB-lite"/>
    </source>
</evidence>
<comment type="caution">
    <text evidence="2">The sequence shown here is derived from an EMBL/GenBank/DDBJ whole genome shotgun (WGS) entry which is preliminary data.</text>
</comment>
<gene>
    <name evidence="2" type="ORF">ElyMa_004261300</name>
</gene>
<accession>A0AAV4GU19</accession>
<protein>
    <submittedName>
        <fullName evidence="2">Uncharacterized protein</fullName>
    </submittedName>
</protein>
<keyword evidence="3" id="KW-1185">Reference proteome</keyword>
<feature type="region of interest" description="Disordered" evidence="1">
    <location>
        <begin position="221"/>
        <end position="398"/>
    </location>
</feature>
<reference evidence="2 3" key="1">
    <citation type="journal article" date="2021" name="Elife">
        <title>Chloroplast acquisition without the gene transfer in kleptoplastic sea slugs, Plakobranchus ocellatus.</title>
        <authorList>
            <person name="Maeda T."/>
            <person name="Takahashi S."/>
            <person name="Yoshida T."/>
            <person name="Shimamura S."/>
            <person name="Takaki Y."/>
            <person name="Nagai Y."/>
            <person name="Toyoda A."/>
            <person name="Suzuki Y."/>
            <person name="Arimoto A."/>
            <person name="Ishii H."/>
            <person name="Satoh N."/>
            <person name="Nishiyama T."/>
            <person name="Hasebe M."/>
            <person name="Maruyama T."/>
            <person name="Minagawa J."/>
            <person name="Obokata J."/>
            <person name="Shigenobu S."/>
        </authorList>
    </citation>
    <scope>NUCLEOTIDE SEQUENCE [LARGE SCALE GENOMIC DNA]</scope>
</reference>
<proteinExistence type="predicted"/>
<feature type="compositionally biased region" description="Basic and acidic residues" evidence="1">
    <location>
        <begin position="144"/>
        <end position="153"/>
    </location>
</feature>
<feature type="compositionally biased region" description="Polar residues" evidence="1">
    <location>
        <begin position="98"/>
        <end position="113"/>
    </location>
</feature>
<name>A0AAV4GU19_9GAST</name>
<feature type="region of interest" description="Disordered" evidence="1">
    <location>
        <begin position="144"/>
        <end position="184"/>
    </location>
</feature>